<sequence length="138" mass="15086">MPTFSEARKIADPALNPGDEPYFAAAAQGRLLLKACRSCEQSHHYPRALCPFCWSSDVQWADSQGTGVIYTYSVTRRGAGTPYCIAYVTLDEGPTILTNIVDTDLDTVRIGQRVRVVFKTSEGGTSIPMFTPVADHTP</sequence>
<evidence type="ECO:0000313" key="3">
    <source>
        <dbReference type="EMBL" id="SCU76889.1"/>
    </source>
</evidence>
<evidence type="ECO:0000259" key="2">
    <source>
        <dbReference type="Pfam" id="PF12172"/>
    </source>
</evidence>
<dbReference type="SUPFAM" id="SSF50249">
    <property type="entry name" value="Nucleic acid-binding proteins"/>
    <property type="match status" value="1"/>
</dbReference>
<dbReference type="EMBL" id="FMSH01000277">
    <property type="protein sequence ID" value="SCU76889.1"/>
    <property type="molecule type" value="Genomic_DNA"/>
</dbReference>
<dbReference type="PANTHER" id="PTHR34075">
    <property type="entry name" value="BLR3430 PROTEIN"/>
    <property type="match status" value="1"/>
</dbReference>
<feature type="domain" description="ChsH2 rubredoxin-like zinc ribbon" evidence="2">
    <location>
        <begin position="23"/>
        <end position="58"/>
    </location>
</feature>
<name>A0A1K0JCM1_CUPNE</name>
<dbReference type="InterPro" id="IPR052513">
    <property type="entry name" value="Thioester_dehydratase-like"/>
</dbReference>
<accession>A0A1K0JCM1</accession>
<dbReference type="Gene3D" id="6.10.30.10">
    <property type="match status" value="1"/>
</dbReference>
<dbReference type="RefSeq" id="WP_340526600.1">
    <property type="nucleotide sequence ID" value="NZ_FMSH01000277.1"/>
</dbReference>
<proteinExistence type="predicted"/>
<evidence type="ECO:0008006" key="4">
    <source>
        <dbReference type="Google" id="ProtNLM"/>
    </source>
</evidence>
<dbReference type="AlphaFoldDB" id="A0A1K0JCM1"/>
<evidence type="ECO:0000259" key="1">
    <source>
        <dbReference type="Pfam" id="PF01796"/>
    </source>
</evidence>
<dbReference type="PANTHER" id="PTHR34075:SF5">
    <property type="entry name" value="BLR3430 PROTEIN"/>
    <property type="match status" value="1"/>
</dbReference>
<dbReference type="Pfam" id="PF12172">
    <property type="entry name" value="zf-ChsH2"/>
    <property type="match status" value="1"/>
</dbReference>
<protein>
    <recommendedName>
        <fullName evidence="4">DNA-binding protein</fullName>
    </recommendedName>
</protein>
<dbReference type="InterPro" id="IPR012340">
    <property type="entry name" value="NA-bd_OB-fold"/>
</dbReference>
<dbReference type="InterPro" id="IPR002878">
    <property type="entry name" value="ChsH2_C"/>
</dbReference>
<feature type="domain" description="ChsH2 C-terminal OB-fold" evidence="1">
    <location>
        <begin position="60"/>
        <end position="119"/>
    </location>
</feature>
<gene>
    <name evidence="3" type="ORF">CNECB9_3480046</name>
</gene>
<organism evidence="3">
    <name type="scientific">Cupriavidus necator</name>
    <name type="common">Alcaligenes eutrophus</name>
    <name type="synonym">Ralstonia eutropha</name>
    <dbReference type="NCBI Taxonomy" id="106590"/>
    <lineage>
        <taxon>Bacteria</taxon>
        <taxon>Pseudomonadati</taxon>
        <taxon>Pseudomonadota</taxon>
        <taxon>Betaproteobacteria</taxon>
        <taxon>Burkholderiales</taxon>
        <taxon>Burkholderiaceae</taxon>
        <taxon>Cupriavidus</taxon>
    </lineage>
</organism>
<dbReference type="InterPro" id="IPR022002">
    <property type="entry name" value="ChsH2_Znr"/>
</dbReference>
<dbReference type="Pfam" id="PF01796">
    <property type="entry name" value="OB_ChsH2_C"/>
    <property type="match status" value="1"/>
</dbReference>
<reference evidence="3" key="1">
    <citation type="submission" date="2016-09" db="EMBL/GenBank/DDBJ databases">
        <authorList>
            <person name="Capua I."/>
            <person name="De Benedictis P."/>
            <person name="Joannis T."/>
            <person name="Lombin L.H."/>
            <person name="Cattoli G."/>
        </authorList>
    </citation>
    <scope>NUCLEOTIDE SEQUENCE</scope>
    <source>
        <strain evidence="3">B9</strain>
    </source>
</reference>